<protein>
    <submittedName>
        <fullName evidence="2">Uncharacterized protein</fullName>
    </submittedName>
</protein>
<feature type="region of interest" description="Disordered" evidence="1">
    <location>
        <begin position="1"/>
        <end position="26"/>
    </location>
</feature>
<name>A0A973WP30_9BRAD</name>
<gene>
    <name evidence="2" type="ORF">HU230_19065</name>
</gene>
<evidence type="ECO:0000256" key="1">
    <source>
        <dbReference type="SAM" id="MobiDB-lite"/>
    </source>
</evidence>
<feature type="compositionally biased region" description="Low complexity" evidence="1">
    <location>
        <begin position="295"/>
        <end position="310"/>
    </location>
</feature>
<sequence length="329" mass="32865">MSMFSSSKDTSSSGTNNSTVNPWAPQAGALTDAFGNAQTAYNQSSQAQAPTNFTAGYTPDQLATFNSMVQQGGNMAVPNSNAAAGAALNTAGTAGATGALSGLAAFDPTKLNSASGIVDAANSYVNGQDINSQVNNAMLNATQTARDVTMPGIEQNAALGGNTNSSRTGIADGLVQRGLAEQSANLGASLRSQAFQNGLTLAQTQAANNNASTLGALNSAGTIGNSSVNSGVNANNSSIANQTALNNTAVAGGAGQQAANQADLTNQLQQYQSQVSSPYASLQQLMQIIGGQNWGSQTSGTTTGQSTTTSNPSLVDDIGKVGGALSSFF</sequence>
<organism evidence="2">
    <name type="scientific">Bradyrhizobium quebecense</name>
    <dbReference type="NCBI Taxonomy" id="2748629"/>
    <lineage>
        <taxon>Bacteria</taxon>
        <taxon>Pseudomonadati</taxon>
        <taxon>Pseudomonadota</taxon>
        <taxon>Alphaproteobacteria</taxon>
        <taxon>Hyphomicrobiales</taxon>
        <taxon>Nitrobacteraceae</taxon>
        <taxon>Bradyrhizobium</taxon>
    </lineage>
</organism>
<comment type="caution">
    <text evidence="2">The sequence shown here is derived from an EMBL/GenBank/DDBJ whole genome shotgun (WGS) entry which is preliminary data.</text>
</comment>
<feature type="compositionally biased region" description="Low complexity" evidence="1">
    <location>
        <begin position="1"/>
        <end position="21"/>
    </location>
</feature>
<evidence type="ECO:0000313" key="2">
    <source>
        <dbReference type="EMBL" id="NVL07806.1"/>
    </source>
</evidence>
<reference evidence="2" key="1">
    <citation type="submission" date="2020-06" db="EMBL/GenBank/DDBJ databases">
        <title>Whole Genome Sequence of Bradyrhizobium sp. Strain 66S1MB.</title>
        <authorList>
            <person name="Bromfield E."/>
            <person name="Cloutier S."/>
        </authorList>
    </citation>
    <scope>NUCLEOTIDE SEQUENCE</scope>
    <source>
        <strain evidence="2">66S1MB</strain>
    </source>
</reference>
<dbReference type="RefSeq" id="WP_176531423.1">
    <property type="nucleotide sequence ID" value="NZ_CP088022.1"/>
</dbReference>
<proteinExistence type="predicted"/>
<dbReference type="AlphaFoldDB" id="A0A973WP30"/>
<accession>A0A973WP30</accession>
<dbReference type="EMBL" id="JABWSX010000001">
    <property type="protein sequence ID" value="NVL07806.1"/>
    <property type="molecule type" value="Genomic_DNA"/>
</dbReference>
<feature type="region of interest" description="Disordered" evidence="1">
    <location>
        <begin position="295"/>
        <end position="316"/>
    </location>
</feature>